<dbReference type="PANTHER" id="PTHR14969">
    <property type="entry name" value="SPHINGOSINE-1-PHOSPHATE PHOSPHOHYDROLASE"/>
    <property type="match status" value="1"/>
</dbReference>
<proteinExistence type="predicted"/>
<keyword evidence="6 7" id="KW-0472">Membrane</keyword>
<keyword evidence="10" id="KW-1185">Reference proteome</keyword>
<evidence type="ECO:0000256" key="7">
    <source>
        <dbReference type="SAM" id="Phobius"/>
    </source>
</evidence>
<evidence type="ECO:0000256" key="2">
    <source>
        <dbReference type="ARBA" id="ARBA00022475"/>
    </source>
</evidence>
<evidence type="ECO:0000256" key="6">
    <source>
        <dbReference type="ARBA" id="ARBA00023136"/>
    </source>
</evidence>
<dbReference type="InterPro" id="IPR036938">
    <property type="entry name" value="PAP2/HPO_sf"/>
</dbReference>
<feature type="transmembrane region" description="Helical" evidence="7">
    <location>
        <begin position="129"/>
        <end position="149"/>
    </location>
</feature>
<feature type="transmembrane region" description="Helical" evidence="7">
    <location>
        <begin position="28"/>
        <end position="46"/>
    </location>
</feature>
<dbReference type="Proteomes" id="UP000610966">
    <property type="component" value="Unassembled WGS sequence"/>
</dbReference>
<keyword evidence="2" id="KW-1003">Cell membrane</keyword>
<dbReference type="Gene3D" id="1.20.144.10">
    <property type="entry name" value="Phosphatidic acid phosphatase type 2/haloperoxidase"/>
    <property type="match status" value="1"/>
</dbReference>
<name>A0A8J3REX3_9ACTN</name>
<evidence type="ECO:0000256" key="5">
    <source>
        <dbReference type="ARBA" id="ARBA00022989"/>
    </source>
</evidence>
<dbReference type="SMART" id="SM00014">
    <property type="entry name" value="acidPPc"/>
    <property type="match status" value="1"/>
</dbReference>
<evidence type="ECO:0000313" key="10">
    <source>
        <dbReference type="Proteomes" id="UP000610966"/>
    </source>
</evidence>
<keyword evidence="3 7" id="KW-0812">Transmembrane</keyword>
<dbReference type="PANTHER" id="PTHR14969:SF62">
    <property type="entry name" value="DECAPRENYLPHOSPHORYL-5-PHOSPHORIBOSE PHOSPHATASE RV3807C-RELATED"/>
    <property type="match status" value="1"/>
</dbReference>
<accession>A0A8J3REX3</accession>
<dbReference type="AlphaFoldDB" id="A0A8J3REX3"/>
<keyword evidence="5 7" id="KW-1133">Transmembrane helix</keyword>
<organism evidence="9 10">
    <name type="scientific">Sphaerimonospora thailandensis</name>
    <dbReference type="NCBI Taxonomy" id="795644"/>
    <lineage>
        <taxon>Bacteria</taxon>
        <taxon>Bacillati</taxon>
        <taxon>Actinomycetota</taxon>
        <taxon>Actinomycetes</taxon>
        <taxon>Streptosporangiales</taxon>
        <taxon>Streptosporangiaceae</taxon>
        <taxon>Sphaerimonospora</taxon>
    </lineage>
</organism>
<dbReference type="SUPFAM" id="SSF48317">
    <property type="entry name" value="Acid phosphatase/Vanadium-dependent haloperoxidase"/>
    <property type="match status" value="1"/>
</dbReference>
<dbReference type="GO" id="GO:0005886">
    <property type="term" value="C:plasma membrane"/>
    <property type="evidence" value="ECO:0007669"/>
    <property type="project" value="UniProtKB-SubCell"/>
</dbReference>
<evidence type="ECO:0000256" key="3">
    <source>
        <dbReference type="ARBA" id="ARBA00022692"/>
    </source>
</evidence>
<evidence type="ECO:0000256" key="4">
    <source>
        <dbReference type="ARBA" id="ARBA00022801"/>
    </source>
</evidence>
<keyword evidence="4" id="KW-0378">Hydrolase</keyword>
<gene>
    <name evidence="9" type="ORF">Mth01_57180</name>
</gene>
<sequence length="206" mass="21828">MDVDTTIYLKINGFARSTPWLQGAMSAYAWWGGLTALTLLLLIGWWRARQRFYPPGAVATAVLTGLSTVVALEVNQELISPLISRVRPCNAVHHALVLLRCGHDFSMPSDHSVIAGAFAAGLFLLDRKLGVLATVLAVLVAFGRVYVGVHYPLDAAAGLLTGAALGLLVVVALHGITASFAARLAHTALHPLIFAGIDQRGTAQPT</sequence>
<evidence type="ECO:0000256" key="1">
    <source>
        <dbReference type="ARBA" id="ARBA00004651"/>
    </source>
</evidence>
<comment type="subcellular location">
    <subcellularLocation>
        <location evidence="1">Cell membrane</location>
        <topology evidence="1">Multi-pass membrane protein</topology>
    </subcellularLocation>
</comment>
<protein>
    <recommendedName>
        <fullName evidence="8">Phosphatidic acid phosphatase type 2/haloperoxidase domain-containing protein</fullName>
    </recommendedName>
</protein>
<evidence type="ECO:0000259" key="8">
    <source>
        <dbReference type="SMART" id="SM00014"/>
    </source>
</evidence>
<dbReference type="EMBL" id="BOOG01000094">
    <property type="protein sequence ID" value="GIH73465.1"/>
    <property type="molecule type" value="Genomic_DNA"/>
</dbReference>
<comment type="caution">
    <text evidence="9">The sequence shown here is derived from an EMBL/GenBank/DDBJ whole genome shotgun (WGS) entry which is preliminary data.</text>
</comment>
<dbReference type="InterPro" id="IPR000326">
    <property type="entry name" value="PAP2/HPO"/>
</dbReference>
<reference evidence="9" key="1">
    <citation type="submission" date="2021-01" db="EMBL/GenBank/DDBJ databases">
        <title>Whole genome shotgun sequence of Sphaerimonospora thailandensis NBRC 107569.</title>
        <authorList>
            <person name="Komaki H."/>
            <person name="Tamura T."/>
        </authorList>
    </citation>
    <scope>NUCLEOTIDE SEQUENCE</scope>
    <source>
        <strain evidence="9">NBRC 107569</strain>
    </source>
</reference>
<dbReference type="RefSeq" id="WP_204019093.1">
    <property type="nucleotide sequence ID" value="NZ_BOOG01000094.1"/>
</dbReference>
<dbReference type="GO" id="GO:0016787">
    <property type="term" value="F:hydrolase activity"/>
    <property type="evidence" value="ECO:0007669"/>
    <property type="project" value="UniProtKB-KW"/>
</dbReference>
<dbReference type="Pfam" id="PF01569">
    <property type="entry name" value="PAP2"/>
    <property type="match status" value="1"/>
</dbReference>
<feature type="domain" description="Phosphatidic acid phosphatase type 2/haloperoxidase" evidence="8">
    <location>
        <begin position="61"/>
        <end position="170"/>
    </location>
</feature>
<feature type="transmembrane region" description="Helical" evidence="7">
    <location>
        <begin position="155"/>
        <end position="176"/>
    </location>
</feature>
<evidence type="ECO:0000313" key="9">
    <source>
        <dbReference type="EMBL" id="GIH73465.1"/>
    </source>
</evidence>